<evidence type="ECO:0000256" key="9">
    <source>
        <dbReference type="SAM" id="MobiDB-lite"/>
    </source>
</evidence>
<keyword evidence="3" id="KW-0690">Ribosome biogenesis</keyword>
<dbReference type="Pfam" id="PF17903">
    <property type="entry name" value="KH_KRR1_1st"/>
    <property type="match status" value="1"/>
</dbReference>
<dbReference type="SUPFAM" id="SSF54791">
    <property type="entry name" value="Eukaryotic type KH-domain (KH-domain type I)"/>
    <property type="match status" value="1"/>
</dbReference>
<dbReference type="InterPro" id="IPR041174">
    <property type="entry name" value="KRR1-like_KH1"/>
</dbReference>
<dbReference type="Gramene" id="PRQ29452">
    <property type="protein sequence ID" value="PRQ29452"/>
    <property type="gene ID" value="RchiOBHm_Chr5g0014041"/>
</dbReference>
<dbReference type="AlphaFoldDB" id="A0A2P6Q5K0"/>
<evidence type="ECO:0000259" key="11">
    <source>
        <dbReference type="Pfam" id="PF21800"/>
    </source>
</evidence>
<keyword evidence="6" id="KW-0539">Nucleus</keyword>
<evidence type="ECO:0000256" key="7">
    <source>
        <dbReference type="ARBA" id="ARBA00023274"/>
    </source>
</evidence>
<feature type="compositionally biased region" description="Polar residues" evidence="9">
    <location>
        <begin position="58"/>
        <end position="68"/>
    </location>
</feature>
<name>A0A2P6Q5K0_ROSCH</name>
<comment type="subcellular location">
    <subcellularLocation>
        <location evidence="1">Nucleus</location>
        <location evidence="1">Nucleolus</location>
    </subcellularLocation>
</comment>
<evidence type="ECO:0000313" key="12">
    <source>
        <dbReference type="EMBL" id="PRQ29452.1"/>
    </source>
</evidence>
<dbReference type="InterPro" id="IPR024166">
    <property type="entry name" value="rRNA_assembly_KRR1"/>
</dbReference>
<evidence type="ECO:0000259" key="10">
    <source>
        <dbReference type="Pfam" id="PF17903"/>
    </source>
</evidence>
<proteinExistence type="inferred from homology"/>
<feature type="domain" description="KRR1 small subunit processome component first KH" evidence="10">
    <location>
        <begin position="91"/>
        <end position="167"/>
    </location>
</feature>
<sequence length="286" mass="32325">MISNVLSKCLPHHYCSYKNPSSLSSSALELYPLKHTFSSSSPLDLNSSRVSHPDKTNSCKSAMENSNPKADQIEVEVSEFENDFDVVSYTKFYDEFLNVDLLQESWPKVESSLEEYGVLCTLDMVEGKMKVSRATRDQDPNIILRAMDVLELLSRSVPAEWAIRVLDCSFQYDIIKIGNQEEGICNMYGITKEQFLARRKLLAGYVLKVLFELTDCGIFLKGNTIAVIGGSLQGINIVRRIVEDCIAHDVPPLPRARLMKKKSQKKKDEMNKVASELMINLEGMRI</sequence>
<dbReference type="Proteomes" id="UP000238479">
    <property type="component" value="Chromosome 5"/>
</dbReference>
<dbReference type="GO" id="GO:0032040">
    <property type="term" value="C:small-subunit processome"/>
    <property type="evidence" value="ECO:0007669"/>
    <property type="project" value="TreeGrafter"/>
</dbReference>
<dbReference type="PANTHER" id="PTHR12581">
    <property type="entry name" value="HIV-1 REV BINDING PROTEIN 2, 3"/>
    <property type="match status" value="1"/>
</dbReference>
<keyword evidence="13" id="KW-1185">Reference proteome</keyword>
<feature type="domain" description="KRR1 small subunit processome component second KH" evidence="11">
    <location>
        <begin position="172"/>
        <end position="262"/>
    </location>
</feature>
<keyword evidence="5" id="KW-0694">RNA-binding</keyword>
<keyword evidence="4" id="KW-0698">rRNA processing</keyword>
<dbReference type="GO" id="GO:0006364">
    <property type="term" value="P:rRNA processing"/>
    <property type="evidence" value="ECO:0007669"/>
    <property type="project" value="UniProtKB-KW"/>
</dbReference>
<evidence type="ECO:0000256" key="8">
    <source>
        <dbReference type="ARBA" id="ARBA00032993"/>
    </source>
</evidence>
<dbReference type="GO" id="GO:0003723">
    <property type="term" value="F:RNA binding"/>
    <property type="evidence" value="ECO:0007669"/>
    <property type="project" value="UniProtKB-KW"/>
</dbReference>
<reference evidence="12 13" key="1">
    <citation type="journal article" date="2018" name="Nat. Genet.">
        <title>The Rosa genome provides new insights in the design of modern roses.</title>
        <authorList>
            <person name="Bendahmane M."/>
        </authorList>
    </citation>
    <scope>NUCLEOTIDE SEQUENCE [LARGE SCALE GENOMIC DNA]</scope>
    <source>
        <strain evidence="13">cv. Old Blush</strain>
    </source>
</reference>
<keyword evidence="7" id="KW-0687">Ribonucleoprotein</keyword>
<evidence type="ECO:0000256" key="2">
    <source>
        <dbReference type="ARBA" id="ARBA00009344"/>
    </source>
</evidence>
<feature type="region of interest" description="Disordered" evidence="9">
    <location>
        <begin position="38"/>
        <end position="68"/>
    </location>
</feature>
<dbReference type="Pfam" id="PF21800">
    <property type="entry name" value="KH_KRR1_2nd"/>
    <property type="match status" value="1"/>
</dbReference>
<accession>A0A2P6Q5K0</accession>
<comment type="caution">
    <text evidence="12">The sequence shown here is derived from an EMBL/GenBank/DDBJ whole genome shotgun (WGS) entry which is preliminary data.</text>
</comment>
<feature type="compositionally biased region" description="Low complexity" evidence="9">
    <location>
        <begin position="38"/>
        <end position="50"/>
    </location>
</feature>
<comment type="similarity">
    <text evidence="2">Belongs to the KRR1 family.</text>
</comment>
<evidence type="ECO:0000256" key="4">
    <source>
        <dbReference type="ARBA" id="ARBA00022552"/>
    </source>
</evidence>
<evidence type="ECO:0000256" key="6">
    <source>
        <dbReference type="ARBA" id="ARBA00023242"/>
    </source>
</evidence>
<dbReference type="STRING" id="74649.A0A2P6Q5K0"/>
<protein>
    <recommendedName>
        <fullName evidence="8">KRR-R motif-containing protein 1</fullName>
    </recommendedName>
</protein>
<organism evidence="12 13">
    <name type="scientific">Rosa chinensis</name>
    <name type="common">China rose</name>
    <dbReference type="NCBI Taxonomy" id="74649"/>
    <lineage>
        <taxon>Eukaryota</taxon>
        <taxon>Viridiplantae</taxon>
        <taxon>Streptophyta</taxon>
        <taxon>Embryophyta</taxon>
        <taxon>Tracheophyta</taxon>
        <taxon>Spermatophyta</taxon>
        <taxon>Magnoliopsida</taxon>
        <taxon>eudicotyledons</taxon>
        <taxon>Gunneridae</taxon>
        <taxon>Pentapetalae</taxon>
        <taxon>rosids</taxon>
        <taxon>fabids</taxon>
        <taxon>Rosales</taxon>
        <taxon>Rosaceae</taxon>
        <taxon>Rosoideae</taxon>
        <taxon>Rosoideae incertae sedis</taxon>
        <taxon>Rosa</taxon>
    </lineage>
</organism>
<dbReference type="InterPro" id="IPR048548">
    <property type="entry name" value="KRR1-like_KH2"/>
</dbReference>
<gene>
    <name evidence="12" type="ORF">RchiOBHm_Chr5g0014041</name>
</gene>
<dbReference type="InterPro" id="IPR036612">
    <property type="entry name" value="KH_dom_type_1_sf"/>
</dbReference>
<dbReference type="Gene3D" id="3.30.1370.10">
    <property type="entry name" value="K Homology domain, type 1"/>
    <property type="match status" value="2"/>
</dbReference>
<evidence type="ECO:0000256" key="5">
    <source>
        <dbReference type="ARBA" id="ARBA00022884"/>
    </source>
</evidence>
<evidence type="ECO:0000256" key="3">
    <source>
        <dbReference type="ARBA" id="ARBA00022517"/>
    </source>
</evidence>
<dbReference type="EMBL" id="PDCK01000043">
    <property type="protein sequence ID" value="PRQ29452.1"/>
    <property type="molecule type" value="Genomic_DNA"/>
</dbReference>
<evidence type="ECO:0000313" key="13">
    <source>
        <dbReference type="Proteomes" id="UP000238479"/>
    </source>
</evidence>
<evidence type="ECO:0000256" key="1">
    <source>
        <dbReference type="ARBA" id="ARBA00004604"/>
    </source>
</evidence>
<dbReference type="PANTHER" id="PTHR12581:SF0">
    <property type="entry name" value="KRR1 SMALL SUBUNIT PROCESSOME COMPONENT HOMOLOG"/>
    <property type="match status" value="1"/>
</dbReference>